<sequence>MELIFDTIVDPTRTVRLRPGDPVTPEAQQLARKRLELAAIEDLADAAPPWRLLSERFSILEAELHARCLSISTLPPHEFLEPLRSARPACGEAELRHLLPSGLAALAEDANLARLRFQLVPARVSEGQFFACYFAHVNRHRRQVLPPLEHVQSSEDDWESFLSSPLARGDP</sequence>
<dbReference type="AlphaFoldDB" id="A0AB34JV09"/>
<dbReference type="SUPFAM" id="SSF140383">
    <property type="entry name" value="BSD domain-like"/>
    <property type="match status" value="1"/>
</dbReference>
<feature type="domain" description="BSD" evidence="1">
    <location>
        <begin position="106"/>
        <end position="141"/>
    </location>
</feature>
<name>A0AB34JV09_PRYPA</name>
<reference evidence="2 3" key="1">
    <citation type="journal article" date="2024" name="Science">
        <title>Giant polyketide synthase enzymes in the biosynthesis of giant marine polyether toxins.</title>
        <authorList>
            <person name="Fallon T.R."/>
            <person name="Shende V.V."/>
            <person name="Wierzbicki I.H."/>
            <person name="Pendleton A.L."/>
            <person name="Watervoot N.F."/>
            <person name="Auber R.P."/>
            <person name="Gonzalez D.J."/>
            <person name="Wisecaver J.H."/>
            <person name="Moore B.S."/>
        </authorList>
    </citation>
    <scope>NUCLEOTIDE SEQUENCE [LARGE SCALE GENOMIC DNA]</scope>
    <source>
        <strain evidence="2 3">12B1</strain>
    </source>
</reference>
<organism evidence="2 3">
    <name type="scientific">Prymnesium parvum</name>
    <name type="common">Toxic golden alga</name>
    <dbReference type="NCBI Taxonomy" id="97485"/>
    <lineage>
        <taxon>Eukaryota</taxon>
        <taxon>Haptista</taxon>
        <taxon>Haptophyta</taxon>
        <taxon>Prymnesiophyceae</taxon>
        <taxon>Prymnesiales</taxon>
        <taxon>Prymnesiaceae</taxon>
        <taxon>Prymnesium</taxon>
    </lineage>
</organism>
<dbReference type="Gene3D" id="1.10.3970.10">
    <property type="entry name" value="BSD domain"/>
    <property type="match status" value="1"/>
</dbReference>
<gene>
    <name evidence="2" type="ORF">AB1Y20_020414</name>
</gene>
<evidence type="ECO:0000259" key="1">
    <source>
        <dbReference type="Pfam" id="PF03909"/>
    </source>
</evidence>
<dbReference type="InterPro" id="IPR005607">
    <property type="entry name" value="BSD_dom"/>
</dbReference>
<keyword evidence="3" id="KW-1185">Reference proteome</keyword>
<dbReference type="Pfam" id="PF03909">
    <property type="entry name" value="BSD"/>
    <property type="match status" value="1"/>
</dbReference>
<comment type="caution">
    <text evidence="2">The sequence shown here is derived from an EMBL/GenBank/DDBJ whole genome shotgun (WGS) entry which is preliminary data.</text>
</comment>
<protein>
    <recommendedName>
        <fullName evidence="1">BSD domain-containing protein</fullName>
    </recommendedName>
</protein>
<dbReference type="InterPro" id="IPR035925">
    <property type="entry name" value="BSD_dom_sf"/>
</dbReference>
<evidence type="ECO:0000313" key="3">
    <source>
        <dbReference type="Proteomes" id="UP001515480"/>
    </source>
</evidence>
<dbReference type="EMBL" id="JBGBPQ010000004">
    <property type="protein sequence ID" value="KAL1525559.1"/>
    <property type="molecule type" value="Genomic_DNA"/>
</dbReference>
<proteinExistence type="predicted"/>
<accession>A0AB34JV09</accession>
<evidence type="ECO:0000313" key="2">
    <source>
        <dbReference type="EMBL" id="KAL1525559.1"/>
    </source>
</evidence>
<dbReference type="Proteomes" id="UP001515480">
    <property type="component" value="Unassembled WGS sequence"/>
</dbReference>